<organism evidence="13 14">
    <name type="scientific">Rhodofomes roseus</name>
    <dbReference type="NCBI Taxonomy" id="34475"/>
    <lineage>
        <taxon>Eukaryota</taxon>
        <taxon>Fungi</taxon>
        <taxon>Dikarya</taxon>
        <taxon>Basidiomycota</taxon>
        <taxon>Agaricomycotina</taxon>
        <taxon>Agaricomycetes</taxon>
        <taxon>Polyporales</taxon>
        <taxon>Rhodofomes</taxon>
    </lineage>
</organism>
<evidence type="ECO:0000313" key="14">
    <source>
        <dbReference type="Proteomes" id="UP000298390"/>
    </source>
</evidence>
<evidence type="ECO:0000256" key="5">
    <source>
        <dbReference type="ARBA" id="ARBA00022679"/>
    </source>
</evidence>
<dbReference type="STRING" id="34475.A0A4Y9YTM3"/>
<gene>
    <name evidence="13" type="ORF">EVJ58_g1923</name>
</gene>
<evidence type="ECO:0000256" key="2">
    <source>
        <dbReference type="ARBA" id="ARBA00012796"/>
    </source>
</evidence>
<protein>
    <recommendedName>
        <fullName evidence="3 9">tRNA (adenine(58)-N(1))-methyltransferase catalytic subunit TRM61</fullName>
        <ecNumber evidence="2 9">2.1.1.220</ecNumber>
    </recommendedName>
</protein>
<comment type="similarity">
    <text evidence="9">Belongs to the class I-like SAM-binding methyltransferase superfamily. TRM61 family.</text>
</comment>
<dbReference type="PANTHER" id="PTHR12133:SF2">
    <property type="entry name" value="TRNA (ADENINE(58)-N(1))-METHYLTRANSFERASE CATALYTIC SUBUNIT TRMT61A"/>
    <property type="match status" value="1"/>
</dbReference>
<evidence type="ECO:0000256" key="10">
    <source>
        <dbReference type="PIRSR" id="PIRSR017269-1"/>
    </source>
</evidence>
<dbReference type="Gene3D" id="3.10.330.20">
    <property type="match status" value="1"/>
</dbReference>
<feature type="region of interest" description="Disordered" evidence="11">
    <location>
        <begin position="242"/>
        <end position="353"/>
    </location>
</feature>
<dbReference type="PROSITE" id="PS51620">
    <property type="entry name" value="SAM_TRM61"/>
    <property type="match status" value="1"/>
</dbReference>
<evidence type="ECO:0000256" key="11">
    <source>
        <dbReference type="SAM" id="MobiDB-lite"/>
    </source>
</evidence>
<keyword evidence="5 9" id="KW-0808">Transferase</keyword>
<dbReference type="InterPro" id="IPR049470">
    <property type="entry name" value="TRM61_C"/>
</dbReference>
<comment type="function">
    <text evidence="9">Catalytic subunit of tRNA (adenine-N(1)-)-methyltransferase, which catalyzes the formation of N(1)-methyladenine at position 58 (m1A58) in initiator methionyl-tRNA.</text>
</comment>
<evidence type="ECO:0000256" key="7">
    <source>
        <dbReference type="ARBA" id="ARBA00022694"/>
    </source>
</evidence>
<evidence type="ECO:0000256" key="8">
    <source>
        <dbReference type="ARBA" id="ARBA00023242"/>
    </source>
</evidence>
<evidence type="ECO:0000259" key="12">
    <source>
        <dbReference type="Pfam" id="PF08704"/>
    </source>
</evidence>
<accession>A0A4Y9YTM3</accession>
<comment type="caution">
    <text evidence="13">The sequence shown here is derived from an EMBL/GenBank/DDBJ whole genome shotgun (WGS) entry which is preliminary data.</text>
</comment>
<feature type="compositionally biased region" description="Low complexity" evidence="11">
    <location>
        <begin position="339"/>
        <end position="351"/>
    </location>
</feature>
<evidence type="ECO:0000256" key="4">
    <source>
        <dbReference type="ARBA" id="ARBA00022603"/>
    </source>
</evidence>
<dbReference type="InterPro" id="IPR029063">
    <property type="entry name" value="SAM-dependent_MTases_sf"/>
</dbReference>
<dbReference type="PANTHER" id="PTHR12133">
    <property type="entry name" value="TRNA (ADENINE(58)-N(1))-METHYLTRANSFERASE"/>
    <property type="match status" value="1"/>
</dbReference>
<dbReference type="Pfam" id="PF08704">
    <property type="entry name" value="GCD14"/>
    <property type="match status" value="1"/>
</dbReference>
<name>A0A4Y9YTM3_9APHY</name>
<evidence type="ECO:0000256" key="9">
    <source>
        <dbReference type="PIRNR" id="PIRNR017269"/>
    </source>
</evidence>
<feature type="domain" description="tRNA (adenine(58)-N(1))-methyltransferase catalytic subunit TRM61 C-terminal" evidence="12">
    <location>
        <begin position="62"/>
        <end position="270"/>
    </location>
</feature>
<feature type="binding site" evidence="10">
    <location>
        <position position="164"/>
    </location>
    <ligand>
        <name>S-adenosyl-L-methionine</name>
        <dbReference type="ChEBI" id="CHEBI:59789"/>
    </ligand>
</feature>
<comment type="catalytic activity">
    <reaction evidence="9">
        <text>adenosine(58) in tRNA + S-adenosyl-L-methionine = N(1)-methyladenosine(58) in tRNA + S-adenosyl-L-homocysteine + H(+)</text>
        <dbReference type="Rhea" id="RHEA:43152"/>
        <dbReference type="Rhea" id="RHEA-COMP:10365"/>
        <dbReference type="Rhea" id="RHEA-COMP:10366"/>
        <dbReference type="ChEBI" id="CHEBI:15378"/>
        <dbReference type="ChEBI" id="CHEBI:57856"/>
        <dbReference type="ChEBI" id="CHEBI:59789"/>
        <dbReference type="ChEBI" id="CHEBI:74411"/>
        <dbReference type="ChEBI" id="CHEBI:74491"/>
        <dbReference type="EC" id="2.1.1.220"/>
    </reaction>
</comment>
<evidence type="ECO:0000313" key="13">
    <source>
        <dbReference type="EMBL" id="TFY65512.1"/>
    </source>
</evidence>
<dbReference type="Gene3D" id="3.40.50.150">
    <property type="entry name" value="Vaccinia Virus protein VP39"/>
    <property type="match status" value="1"/>
</dbReference>
<keyword evidence="6 9" id="KW-0949">S-adenosyl-L-methionine</keyword>
<keyword evidence="7 9" id="KW-0819">tRNA processing</keyword>
<dbReference type="SUPFAM" id="SSF53335">
    <property type="entry name" value="S-adenosyl-L-methionine-dependent methyltransferases"/>
    <property type="match status" value="1"/>
</dbReference>
<dbReference type="AlphaFoldDB" id="A0A4Y9YTM3"/>
<reference evidence="13 14" key="1">
    <citation type="submission" date="2019-01" db="EMBL/GenBank/DDBJ databases">
        <title>Genome sequencing of the rare red list fungi Fomitopsis rosea.</title>
        <authorList>
            <person name="Buettner E."/>
            <person name="Kellner H."/>
        </authorList>
    </citation>
    <scope>NUCLEOTIDE SEQUENCE [LARGE SCALE GENOMIC DNA]</scope>
    <source>
        <strain evidence="13 14">DSM 105464</strain>
    </source>
</reference>
<dbReference type="EC" id="2.1.1.220" evidence="2 9"/>
<comment type="subcellular location">
    <subcellularLocation>
        <location evidence="1 9">Nucleus</location>
    </subcellularLocation>
</comment>
<keyword evidence="8 9" id="KW-0539">Nucleus</keyword>
<dbReference type="GO" id="GO:0005634">
    <property type="term" value="C:nucleus"/>
    <property type="evidence" value="ECO:0007669"/>
    <property type="project" value="UniProtKB-SubCell"/>
</dbReference>
<dbReference type="GO" id="GO:0030488">
    <property type="term" value="P:tRNA methylation"/>
    <property type="evidence" value="ECO:0007669"/>
    <property type="project" value="InterPro"/>
</dbReference>
<dbReference type="InterPro" id="IPR014816">
    <property type="entry name" value="tRNA_MeTrfase_Gcd14"/>
</dbReference>
<proteinExistence type="inferred from homology"/>
<dbReference type="Proteomes" id="UP000298390">
    <property type="component" value="Unassembled WGS sequence"/>
</dbReference>
<evidence type="ECO:0000256" key="3">
    <source>
        <dbReference type="ARBA" id="ARBA00015963"/>
    </source>
</evidence>
<feature type="compositionally biased region" description="Basic and acidic residues" evidence="11">
    <location>
        <begin position="393"/>
        <end position="405"/>
    </location>
</feature>
<feature type="compositionally biased region" description="Basic and acidic residues" evidence="11">
    <location>
        <begin position="244"/>
        <end position="258"/>
    </location>
</feature>
<sequence>MWSTAREIAAGDLVIVWLTRDAVQPLVITPGKELNGKYGVYRHSDLIGVPYGSKIGSRNGRGFIHVLRPTPELWTLALPHRTQILYIADIAFVSSWLNIKPGSRIIEAGPAGHLWSYEFHEARVNKAREEFSCHGMDDIVTLTHRNVCKDGFTVLDTVDAVFLDLPMPWEAVEHAKKALRKDRTTRICCFSPCMEQVLRTVTALNDAGFTAHCVPRDITMYETLLRPHQVDSVPALPHIGQVSEKLKKAEQKREEKRLRQIANSRASAAGKRKRPGDADESDGGRAEGSAGKRPKTDDEDDVLQHEDGQLPQAENHPSGRSAGAAETEEAKFPQSVTESATPTKTTFSKTFPEVRGHTSYLTFACLLPAIPSAQADPATQEPVSSSGLPVEVVHLRPHSDTCADK</sequence>
<evidence type="ECO:0000256" key="1">
    <source>
        <dbReference type="ARBA" id="ARBA00004123"/>
    </source>
</evidence>
<dbReference type="PIRSF" id="PIRSF017269">
    <property type="entry name" value="GCD14"/>
    <property type="match status" value="1"/>
</dbReference>
<keyword evidence="4 9" id="KW-0489">Methyltransferase</keyword>
<dbReference type="GO" id="GO:0160107">
    <property type="term" value="F:tRNA (adenine(58)-N1)-methyltransferase activity"/>
    <property type="evidence" value="ECO:0007669"/>
    <property type="project" value="UniProtKB-EC"/>
</dbReference>
<dbReference type="EMBL" id="SEKV01000067">
    <property type="protein sequence ID" value="TFY65512.1"/>
    <property type="molecule type" value="Genomic_DNA"/>
</dbReference>
<dbReference type="GO" id="GO:0031515">
    <property type="term" value="C:tRNA (m1A) methyltransferase complex"/>
    <property type="evidence" value="ECO:0007669"/>
    <property type="project" value="UniProtKB-UniRule"/>
</dbReference>
<feature type="region of interest" description="Disordered" evidence="11">
    <location>
        <begin position="375"/>
        <end position="405"/>
    </location>
</feature>
<evidence type="ECO:0000256" key="6">
    <source>
        <dbReference type="ARBA" id="ARBA00022691"/>
    </source>
</evidence>